<name>A0A815X6S0_9BILA</name>
<sequence>MYRCFYLIIRLSEIIIFILGWRSCIHKGSALGTPYFTAYRALVI</sequence>
<gene>
    <name evidence="1" type="ORF">PYM288_LOCUS41469</name>
</gene>
<accession>A0A815X6S0</accession>
<proteinExistence type="predicted"/>
<evidence type="ECO:0000313" key="2">
    <source>
        <dbReference type="Proteomes" id="UP000663854"/>
    </source>
</evidence>
<dbReference type="AlphaFoldDB" id="A0A815X6S0"/>
<evidence type="ECO:0000313" key="1">
    <source>
        <dbReference type="EMBL" id="CAF1553142.1"/>
    </source>
</evidence>
<comment type="caution">
    <text evidence="1">The sequence shown here is derived from an EMBL/GenBank/DDBJ whole genome shotgun (WGS) entry which is preliminary data.</text>
</comment>
<dbReference type="EMBL" id="CAJNOH010014212">
    <property type="protein sequence ID" value="CAF1553142.1"/>
    <property type="molecule type" value="Genomic_DNA"/>
</dbReference>
<organism evidence="1 2">
    <name type="scientific">Rotaria sordida</name>
    <dbReference type="NCBI Taxonomy" id="392033"/>
    <lineage>
        <taxon>Eukaryota</taxon>
        <taxon>Metazoa</taxon>
        <taxon>Spiralia</taxon>
        <taxon>Gnathifera</taxon>
        <taxon>Rotifera</taxon>
        <taxon>Eurotatoria</taxon>
        <taxon>Bdelloidea</taxon>
        <taxon>Philodinida</taxon>
        <taxon>Philodinidae</taxon>
        <taxon>Rotaria</taxon>
    </lineage>
</organism>
<dbReference type="Proteomes" id="UP000663854">
    <property type="component" value="Unassembled WGS sequence"/>
</dbReference>
<protein>
    <submittedName>
        <fullName evidence="1">Uncharacterized protein</fullName>
    </submittedName>
</protein>
<feature type="non-terminal residue" evidence="1">
    <location>
        <position position="1"/>
    </location>
</feature>
<reference evidence="1" key="1">
    <citation type="submission" date="2021-02" db="EMBL/GenBank/DDBJ databases">
        <authorList>
            <person name="Nowell W R."/>
        </authorList>
    </citation>
    <scope>NUCLEOTIDE SEQUENCE</scope>
</reference>